<feature type="transmembrane region" description="Helical" evidence="25">
    <location>
        <begin position="109"/>
        <end position="129"/>
    </location>
</feature>
<evidence type="ECO:0000256" key="15">
    <source>
        <dbReference type="ARBA" id="ARBA00023180"/>
    </source>
</evidence>
<name>A0AAF5DCW7_STRER</name>
<keyword evidence="17" id="KW-0868">Chloride</keyword>
<keyword evidence="10 25" id="KW-1133">Transmembrane helix</keyword>
<feature type="domain" description="SLC12A transporter C-terminal" evidence="27">
    <location>
        <begin position="613"/>
        <end position="1012"/>
    </location>
</feature>
<evidence type="ECO:0000313" key="29">
    <source>
        <dbReference type="WBParaSite" id="TCONS_00010577.p1"/>
    </source>
</evidence>
<evidence type="ECO:0000256" key="4">
    <source>
        <dbReference type="ARBA" id="ARBA00022553"/>
    </source>
</evidence>
<evidence type="ECO:0000256" key="7">
    <source>
        <dbReference type="ARBA" id="ARBA00022840"/>
    </source>
</evidence>
<dbReference type="WBParaSite" id="TCONS_00010577.p1">
    <property type="protein sequence ID" value="TCONS_00010577.p1"/>
    <property type="gene ID" value="XLOC_003868"/>
</dbReference>
<evidence type="ECO:0000256" key="22">
    <source>
        <dbReference type="ARBA" id="ARBA00076232"/>
    </source>
</evidence>
<evidence type="ECO:0000256" key="10">
    <source>
        <dbReference type="ARBA" id="ARBA00022989"/>
    </source>
</evidence>
<feature type="transmembrane region" description="Helical" evidence="25">
    <location>
        <begin position="337"/>
        <end position="359"/>
    </location>
</feature>
<keyword evidence="4" id="KW-0597">Phosphoprotein</keyword>
<keyword evidence="8" id="KW-0832">Ubl conjugation</keyword>
<sequence>KKLESLNSRCFSDDFVGSDRNSIQLNGINGRGRTNSCFTTDDDVTLPMNVNDFSKGSRPTLKDIIKKVPLDDELQNDGITNIEVTNEELQSSMENGEKKFEGFGWVKGVLIRCILCIIGATLYLRMSWIAGQAGILLGICVILLALLVVVITAVSMSAIATNGEIKNGGCYYLISRSLGPEFGGSIGLILYIANTVNGAMNCVGLGESIVFLLKDYNFYLIDGGVNDVRIYSLSTCIFLQGIIFIGTEFENKTQILLLITITLSILSHTIGAFLPVSVNQMKHGIVGLSWQAIKNNMWPDFRNGNSFITAFGVYFPAMTGIMAGANMSGDLKDASKSIPIGTMTAIAITTGIYSVTMLLSSVATVRDSDGISLPMFSNVTGQFIPPPCYLNNTCKFGLANDYQVPLSQAAFGPLIIAGIIASTLSSASGCLIGAPRIFQALCQDDLFPGLSIFGKGRGPTNEPYPAYFLTFFLTCCINLIGDLNAISEIITNFFLAAFAITNFACFDSTASHAPGFRPGFKYYNKWLSLFGSILCISLMFVLSWVTSLMTLFIFAVLYLYLKHTARNVNWGSSTEANRYRIALMELLKLSRHEEHVKNYRPQMLVLTGNPAARQCLVDFAYCISAGQNLMICGHVVPYESSVSATECIRCLNVRMTDWLREQKTKAFYCGVANKSLRNGVQGLLQTVGLGKMQPNILMIGFKTNWLKEVCRDNEKNMVEEYLGVILDAFESNMSICIFRNGNDKLDHSMSMTSAYDNLLLQLPEINHTAIDSGLHDDYLRGVEVEEKRPVAGTVPRKSFTKLRSVNSVINLTHHVKKKSNVIYSGTSRTNLGKKFRCKIRDGDIDVWWLNDDGGLTLLIPHLIAVNINSYLHGANVRIFIICADTHDPRETKEQMEKMLKKFRITFNDVIVLVEQEIDLYRETVDEYNSFMEILNPAASSEKHAIDAKLLQTYDRKIKQQLRLRELLLEHSAASHLVIVTLPIVHESAVMSPLYMLWLELLTKDMPPTLLVREYFYIILIFLLYHNNINCYDNKNFDNNFWHNIENVKMNEKEYNKVLKAHIFQYNNAISSLLGVVGKEIFENINKRKKIKIINCLKQIEESYNLKKISNCIINMDSDKFIKHPKKWLLYKNKKIKTIQFDEKVYYSKRYKRNIPIIKLKSMPNLKDPHQKYEQDSFKGVRDFFVNIANIVKNRKRKIHSWSSLHNSIMMIHKQFKEFKTKNNYRDKVLSLITGNEIRHSSQKKISSQLKEHFGTSEPSLLIEAHSLLDSFQRYNKESFYKILSPTFLPVYEKDNNGNTRNILSPNLFPLYTPENKDSIDSKYNNVLPIPYILKHFGIDKKNRDNILEMIMEISGASESIEDLFKKINNESKGGMMDDITGLSETIKNSFDQLEKTFTNKQKRELNNRMYTFMTKKQIEYLFGKNGIYKTDNFPFDIDNYETWTEVEKRKALINTIYNIADIKSRKREKRQIILSPFAFSPTILHHTILAPVILSPSIFSPSIFGPLLLSPPIASPQIGNPLIFSPYVLGPNILSAAIFNVYVFSPYVLSPNIINPYVLSPIILSPHVLCPDILSPTILSGAILNPFVMSPAIFTESALAADILSPMEVNTYILRKNLLLIKYFTIYYNVYDKNVGDKTFTARIVSVSTDGDNTEGDKITPDKTVGDKTSGHKTNGDNITGDKTYGLITFALKTAADKTFGPRTYGENIIGFPTCGDKTGGDNKYGAIIDGEKIDGDNVVGPSNVKVLIDGEKANDGRIDANLGDKIEGILKFEFSDCFVLSCGISCILNIRIMLVTFQESSMIDQIFLLVVENNKKRLFEKYKLNNNQFERVLILHKSWYNQAINSLLGVMGKDLINKMDSIKEKVALLQCLEKIDYNNQIPKYPAQCLILAKDKKLIKIHSRSKRQSYRFREMYHIQNENISNYNIIKKDTIRELKTKESEDSFFKKVLRFFTNFFSFNSSKEEKKKKKPWKETYKKIKMLNNIMNSKNIYTENSYKRVFDYVSENQPEYLIRYIRSTVPPKSLESQFNDLIFTLKKHYSGKETPSILSPKFASILPSNINNKKLKNLFLSPNLFPLYYDENDPNSKNDILPLPKVMNELGMDDKDKEAVLEMVMDVTGADSIIEDISNILQDNGLKEDINQVTDFVSVTFKNIQETFTFRQKNDMNNLKYGFLTSKQLDMLFGENGPYRTKRSEFPFSIGEYKKMTIVDKKRALWESVRKISEIPDPIAKKRGGSRFFSRRFKRTLTLKLDHTTLSPFAFSPSVNTFTLLGPTTLSPSIFSPSIIAPYLLSPPVLSPQVGNPMIFSPYVLGPNVLSAAVFNVYVFTPYVLSPNVINPYVLSPVILSPFVLCPDVLSPTVLSGVILSPSVLSPSVYTDTVLAANVLSPTFLS</sequence>
<evidence type="ECO:0000256" key="9">
    <source>
        <dbReference type="ARBA" id="ARBA00022847"/>
    </source>
</evidence>
<keyword evidence="14" id="KW-1015">Disulfide bond</keyword>
<dbReference type="Pfam" id="PF00324">
    <property type="entry name" value="AA_permease"/>
    <property type="match status" value="1"/>
</dbReference>
<keyword evidence="15" id="KW-0325">Glycoprotein</keyword>
<proteinExistence type="predicted"/>
<feature type="transmembrane region" description="Helical" evidence="25">
    <location>
        <begin position="530"/>
        <end position="561"/>
    </location>
</feature>
<keyword evidence="6" id="KW-0547">Nucleotide-binding</keyword>
<keyword evidence="11" id="KW-0915">Sodium</keyword>
<dbReference type="GO" id="GO:0008511">
    <property type="term" value="F:sodium:potassium:chloride symporter activity"/>
    <property type="evidence" value="ECO:0007669"/>
    <property type="project" value="TreeGrafter"/>
</dbReference>
<dbReference type="GO" id="GO:1990573">
    <property type="term" value="P:potassium ion import across plasma membrane"/>
    <property type="evidence" value="ECO:0007669"/>
    <property type="project" value="TreeGrafter"/>
</dbReference>
<reference evidence="29" key="1">
    <citation type="submission" date="2024-02" db="UniProtKB">
        <authorList>
            <consortium name="WormBaseParasite"/>
        </authorList>
    </citation>
    <scope>IDENTIFICATION</scope>
</reference>
<dbReference type="GO" id="GO:0055064">
    <property type="term" value="P:chloride ion homeostasis"/>
    <property type="evidence" value="ECO:0007669"/>
    <property type="project" value="TreeGrafter"/>
</dbReference>
<dbReference type="GO" id="GO:0055075">
    <property type="term" value="P:potassium ion homeostasis"/>
    <property type="evidence" value="ECO:0007669"/>
    <property type="project" value="TreeGrafter"/>
</dbReference>
<evidence type="ECO:0000256" key="1">
    <source>
        <dbReference type="ARBA" id="ARBA00004424"/>
    </source>
</evidence>
<keyword evidence="9" id="KW-0769">Symport</keyword>
<evidence type="ECO:0000256" key="11">
    <source>
        <dbReference type="ARBA" id="ARBA00023053"/>
    </source>
</evidence>
<dbReference type="InterPro" id="IPR004841">
    <property type="entry name" value="AA-permease/SLC12A_dom"/>
</dbReference>
<evidence type="ECO:0000256" key="3">
    <source>
        <dbReference type="ARBA" id="ARBA00022475"/>
    </source>
</evidence>
<dbReference type="GO" id="GO:0005524">
    <property type="term" value="F:ATP binding"/>
    <property type="evidence" value="ECO:0007669"/>
    <property type="project" value="UniProtKB-KW"/>
</dbReference>
<organism evidence="28 29">
    <name type="scientific">Strongyloides stercoralis</name>
    <name type="common">Threadworm</name>
    <dbReference type="NCBI Taxonomy" id="6248"/>
    <lineage>
        <taxon>Eukaryota</taxon>
        <taxon>Metazoa</taxon>
        <taxon>Ecdysozoa</taxon>
        <taxon>Nematoda</taxon>
        <taxon>Chromadorea</taxon>
        <taxon>Rhabditida</taxon>
        <taxon>Tylenchina</taxon>
        <taxon>Panagrolaimomorpha</taxon>
        <taxon>Strongyloidoidea</taxon>
        <taxon>Strongyloididae</taxon>
        <taxon>Strongyloides</taxon>
    </lineage>
</organism>
<evidence type="ECO:0000259" key="27">
    <source>
        <dbReference type="Pfam" id="PF03522"/>
    </source>
</evidence>
<evidence type="ECO:0000313" key="28">
    <source>
        <dbReference type="Proteomes" id="UP000035681"/>
    </source>
</evidence>
<evidence type="ECO:0000256" key="25">
    <source>
        <dbReference type="SAM" id="Phobius"/>
    </source>
</evidence>
<feature type="domain" description="Amino acid permease/ SLC12A" evidence="26">
    <location>
        <begin position="108"/>
        <end position="604"/>
    </location>
</feature>
<evidence type="ECO:0000256" key="21">
    <source>
        <dbReference type="ARBA" id="ARBA00073714"/>
    </source>
</evidence>
<dbReference type="GO" id="GO:0016324">
    <property type="term" value="C:apical plasma membrane"/>
    <property type="evidence" value="ECO:0007669"/>
    <property type="project" value="UniProtKB-SubCell"/>
</dbReference>
<comment type="subunit">
    <text evidence="20">Homodimer; adopts a domain-swap conformation at the scissor helices connecting the transmembrane domain and C-terminal domain. Interacts with KLHL3. Interacts with IL18R1; this interaction is increased by IL18 treatment.</text>
</comment>
<evidence type="ECO:0000256" key="8">
    <source>
        <dbReference type="ARBA" id="ARBA00022843"/>
    </source>
</evidence>
<dbReference type="Pfam" id="PF03522">
    <property type="entry name" value="SLC12"/>
    <property type="match status" value="1"/>
</dbReference>
<keyword evidence="28" id="KW-1185">Reference proteome</keyword>
<keyword evidence="5 25" id="KW-0812">Transmembrane</keyword>
<comment type="function">
    <text evidence="19">Electroneutral sodium and chloride ion cotransporter, which acts as a key mediator of sodium and chloride reabsorption in kidney distal convoluted tubules. Also acts as a receptor for the pro-inflammatory cytokine IL18, thereby contributing to IL18-induced cytokine production, including IFNG, IL6, IL18 and CCL2. May act either independently of IL18R1, or in a complex with IL18R1.</text>
</comment>
<feature type="transmembrane region" description="Helical" evidence="25">
    <location>
        <begin position="307"/>
        <end position="325"/>
    </location>
</feature>
<dbReference type="InterPro" id="IPR004842">
    <property type="entry name" value="SLC12A_fam"/>
</dbReference>
<evidence type="ECO:0000256" key="6">
    <source>
        <dbReference type="ARBA" id="ARBA00022741"/>
    </source>
</evidence>
<feature type="region of interest" description="Disordered" evidence="24">
    <location>
        <begin position="1651"/>
        <end position="1675"/>
    </location>
</feature>
<evidence type="ECO:0000256" key="24">
    <source>
        <dbReference type="SAM" id="MobiDB-lite"/>
    </source>
</evidence>
<protein>
    <recommendedName>
        <fullName evidence="21">Solute carrier family 12 member 3</fullName>
    </recommendedName>
    <alternativeName>
        <fullName evidence="22">Na-Cl symporter</fullName>
    </alternativeName>
    <alternativeName>
        <fullName evidence="23">Thiazide-sensitive sodium-chloride cotransporter</fullName>
    </alternativeName>
</protein>
<feature type="transmembrane region" description="Helical" evidence="25">
    <location>
        <begin position="493"/>
        <end position="510"/>
    </location>
</feature>
<evidence type="ECO:0000256" key="19">
    <source>
        <dbReference type="ARBA" id="ARBA00056815"/>
    </source>
</evidence>
<evidence type="ECO:0000256" key="14">
    <source>
        <dbReference type="ARBA" id="ARBA00023157"/>
    </source>
</evidence>
<keyword evidence="2" id="KW-0813">Transport</keyword>
<evidence type="ECO:0000256" key="20">
    <source>
        <dbReference type="ARBA" id="ARBA00063035"/>
    </source>
</evidence>
<dbReference type="Gene3D" id="1.20.1740.10">
    <property type="entry name" value="Amino acid/polyamine transporter I"/>
    <property type="match status" value="1"/>
</dbReference>
<dbReference type="InterPro" id="IPR006954">
    <property type="entry name" value="Mlt-10-like"/>
</dbReference>
<dbReference type="Pfam" id="PF04870">
    <property type="entry name" value="Moulting_cycle"/>
    <property type="match status" value="3"/>
</dbReference>
<dbReference type="GO" id="GO:0006884">
    <property type="term" value="P:cell volume homeostasis"/>
    <property type="evidence" value="ECO:0007669"/>
    <property type="project" value="TreeGrafter"/>
</dbReference>
<keyword evidence="12" id="KW-0406">Ion transport</keyword>
<keyword evidence="7" id="KW-0067">ATP-binding</keyword>
<evidence type="ECO:0000259" key="26">
    <source>
        <dbReference type="Pfam" id="PF00324"/>
    </source>
</evidence>
<feature type="compositionally biased region" description="Basic and acidic residues" evidence="24">
    <location>
        <begin position="1655"/>
        <end position="1670"/>
    </location>
</feature>
<evidence type="ECO:0000256" key="5">
    <source>
        <dbReference type="ARBA" id="ARBA00022692"/>
    </source>
</evidence>
<comment type="subcellular location">
    <subcellularLocation>
        <location evidence="1">Apical cell membrane</location>
        <topology evidence="1">Multi-pass membrane protein</topology>
    </subcellularLocation>
</comment>
<dbReference type="GO" id="GO:0055078">
    <property type="term" value="P:sodium ion homeostasis"/>
    <property type="evidence" value="ECO:0007669"/>
    <property type="project" value="TreeGrafter"/>
</dbReference>
<evidence type="ECO:0000256" key="23">
    <source>
        <dbReference type="ARBA" id="ARBA00077939"/>
    </source>
</evidence>
<comment type="catalytic activity">
    <reaction evidence="18">
        <text>chloride(out) + Na(+)(out) = chloride(in) + Na(+)(in)</text>
        <dbReference type="Rhea" id="RHEA:73887"/>
        <dbReference type="ChEBI" id="CHEBI:17996"/>
        <dbReference type="ChEBI" id="CHEBI:29101"/>
    </reaction>
</comment>
<keyword evidence="3" id="KW-1003">Cell membrane</keyword>
<dbReference type="FunFam" id="1.20.1740.10:FF:000018">
    <property type="entry name" value="solute carrier family 12 member 3 isoform X2"/>
    <property type="match status" value="1"/>
</dbReference>
<evidence type="ECO:0000256" key="17">
    <source>
        <dbReference type="ARBA" id="ARBA00023214"/>
    </source>
</evidence>
<feature type="transmembrane region" description="Helical" evidence="25">
    <location>
        <begin position="135"/>
        <end position="159"/>
    </location>
</feature>
<dbReference type="PANTHER" id="PTHR11827:SF103">
    <property type="entry name" value="SODIUM CHLORIDE COTRANSPORTER 69, ISOFORM E"/>
    <property type="match status" value="1"/>
</dbReference>
<dbReference type="InterPro" id="IPR018491">
    <property type="entry name" value="SLC12_C"/>
</dbReference>
<evidence type="ECO:0000256" key="12">
    <source>
        <dbReference type="ARBA" id="ARBA00023065"/>
    </source>
</evidence>
<dbReference type="Proteomes" id="UP000035681">
    <property type="component" value="Unplaced"/>
</dbReference>
<evidence type="ECO:0000256" key="16">
    <source>
        <dbReference type="ARBA" id="ARBA00023201"/>
    </source>
</evidence>
<evidence type="ECO:0000256" key="18">
    <source>
        <dbReference type="ARBA" id="ARBA00050884"/>
    </source>
</evidence>
<keyword evidence="13 25" id="KW-0472">Membrane</keyword>
<feature type="transmembrane region" description="Helical" evidence="25">
    <location>
        <begin position="464"/>
        <end position="481"/>
    </location>
</feature>
<keyword evidence="16" id="KW-0739">Sodium transport</keyword>
<feature type="transmembrane region" description="Helical" evidence="25">
    <location>
        <begin position="228"/>
        <end position="246"/>
    </location>
</feature>
<accession>A0AAF5DCW7</accession>
<dbReference type="AlphaFoldDB" id="A0AAF5DCW7"/>
<evidence type="ECO:0000256" key="2">
    <source>
        <dbReference type="ARBA" id="ARBA00022448"/>
    </source>
</evidence>
<feature type="transmembrane region" description="Helical" evidence="25">
    <location>
        <begin position="255"/>
        <end position="274"/>
    </location>
</feature>
<evidence type="ECO:0000256" key="13">
    <source>
        <dbReference type="ARBA" id="ARBA00023136"/>
    </source>
</evidence>
<dbReference type="PANTHER" id="PTHR11827">
    <property type="entry name" value="SOLUTE CARRIER FAMILY 12, CATION COTRANSPORTERS"/>
    <property type="match status" value="1"/>
</dbReference>